<comment type="caution">
    <text evidence="1">The sequence shown here is derived from an EMBL/GenBank/DDBJ whole genome shotgun (WGS) entry which is preliminary data.</text>
</comment>
<dbReference type="Proteomes" id="UP001148184">
    <property type="component" value="Unassembled WGS sequence"/>
</dbReference>
<evidence type="ECO:0000313" key="2">
    <source>
        <dbReference type="Proteomes" id="UP001148184"/>
    </source>
</evidence>
<reference evidence="1 2" key="1">
    <citation type="submission" date="2022-05" db="EMBL/GenBank/DDBJ databases">
        <title>Novel Pseudomonas spp. Isolated from a Rainbow Trout Aquaculture Facility.</title>
        <authorList>
            <person name="Testerman T."/>
            <person name="Graf J."/>
        </authorList>
    </citation>
    <scope>NUCLEOTIDE SEQUENCE [LARGE SCALE GENOMIC DNA]</scope>
    <source>
        <strain evidence="1 2">ID1025</strain>
    </source>
</reference>
<gene>
    <name evidence="1" type="ORF">M5G17_10605</name>
</gene>
<dbReference type="RefSeq" id="WP_273892872.1">
    <property type="nucleotide sequence ID" value="NZ_JAMDGP010000013.1"/>
</dbReference>
<protein>
    <submittedName>
        <fullName evidence="1">Toluene tolerance protein</fullName>
    </submittedName>
</protein>
<organism evidence="1 2">
    <name type="scientific">Pseudomonas rubra</name>
    <dbReference type="NCBI Taxonomy" id="2942627"/>
    <lineage>
        <taxon>Bacteria</taxon>
        <taxon>Pseudomonadati</taxon>
        <taxon>Pseudomonadota</taxon>
        <taxon>Gammaproteobacteria</taxon>
        <taxon>Pseudomonadales</taxon>
        <taxon>Pseudomonadaceae</taxon>
        <taxon>Pseudomonas</taxon>
    </lineage>
</organism>
<accession>A0ABT5P7U0</accession>
<evidence type="ECO:0000313" key="1">
    <source>
        <dbReference type="EMBL" id="MDD1014133.1"/>
    </source>
</evidence>
<keyword evidence="2" id="KW-1185">Reference proteome</keyword>
<dbReference type="InterPro" id="IPR011009">
    <property type="entry name" value="Kinase-like_dom_sf"/>
</dbReference>
<dbReference type="SUPFAM" id="SSF56112">
    <property type="entry name" value="Protein kinase-like (PK-like)"/>
    <property type="match status" value="1"/>
</dbReference>
<proteinExistence type="predicted"/>
<dbReference type="EMBL" id="JAMDGZ010000019">
    <property type="protein sequence ID" value="MDD1014133.1"/>
    <property type="molecule type" value="Genomic_DNA"/>
</dbReference>
<name>A0ABT5P7U0_9PSED</name>
<dbReference type="Gene3D" id="1.10.510.10">
    <property type="entry name" value="Transferase(Phosphotransferase) domain 1"/>
    <property type="match status" value="1"/>
</dbReference>
<sequence length="220" mass="25424">MQAMDHTTYMSLREGAHVLEADGSGDKVLRLHDGRMLKLFRRKRLLSSALLYPYARRFANNAQALRQLGVPSPEVIGVYRIPSIQRDAVYYAPLAGETLRQLLHKQEGAQTLRAQLGHFIAHLHNLGIYFRSLHLGNVVLTPERELGLIDLADLQRQSRPLSERQRVRNFRHVLRYTEDRQWLLGDDNGAAFLEGYREELEQGQEKPRPRLLNTLRQLLD</sequence>
<dbReference type="Pfam" id="PF06293">
    <property type="entry name" value="Kdo"/>
    <property type="match status" value="1"/>
</dbReference>